<dbReference type="OrthoDB" id="66620at2759"/>
<evidence type="ECO:0000256" key="6">
    <source>
        <dbReference type="ARBA" id="ARBA00023136"/>
    </source>
</evidence>
<dbReference type="SUPFAM" id="SSF52540">
    <property type="entry name" value="P-loop containing nucleoside triphosphate hydrolases"/>
    <property type="match status" value="1"/>
</dbReference>
<dbReference type="InterPro" id="IPR050352">
    <property type="entry name" value="ABCG_transporters"/>
</dbReference>
<gene>
    <name evidence="8" type="ORF">BLA29_009803</name>
</gene>
<evidence type="ECO:0000256" key="2">
    <source>
        <dbReference type="ARBA" id="ARBA00005814"/>
    </source>
</evidence>
<evidence type="ECO:0000256" key="3">
    <source>
        <dbReference type="ARBA" id="ARBA00022448"/>
    </source>
</evidence>
<dbReference type="PANTHER" id="PTHR48041:SF139">
    <property type="entry name" value="PROTEIN SCARLET"/>
    <property type="match status" value="1"/>
</dbReference>
<dbReference type="GO" id="GO:0005524">
    <property type="term" value="F:ATP binding"/>
    <property type="evidence" value="ECO:0007669"/>
    <property type="project" value="InterPro"/>
</dbReference>
<evidence type="ECO:0000256" key="1">
    <source>
        <dbReference type="ARBA" id="ARBA00004141"/>
    </source>
</evidence>
<dbReference type="Gene3D" id="3.40.50.300">
    <property type="entry name" value="P-loop containing nucleotide triphosphate hydrolases"/>
    <property type="match status" value="1"/>
</dbReference>
<feature type="domain" description="ABC transporter" evidence="7">
    <location>
        <begin position="1"/>
        <end position="129"/>
    </location>
</feature>
<evidence type="ECO:0000256" key="5">
    <source>
        <dbReference type="ARBA" id="ARBA00022989"/>
    </source>
</evidence>
<keyword evidence="9" id="KW-1185">Reference proteome</keyword>
<dbReference type="GO" id="GO:0016887">
    <property type="term" value="F:ATP hydrolysis activity"/>
    <property type="evidence" value="ECO:0007669"/>
    <property type="project" value="InterPro"/>
</dbReference>
<keyword evidence="3" id="KW-0813">Transport</keyword>
<name>A0A1Y3AT41_EURMA</name>
<proteinExistence type="inferred from homology"/>
<accession>A0A1Y3AT41</accession>
<dbReference type="GO" id="GO:0005886">
    <property type="term" value="C:plasma membrane"/>
    <property type="evidence" value="ECO:0007669"/>
    <property type="project" value="TreeGrafter"/>
</dbReference>
<dbReference type="AlphaFoldDB" id="A0A1Y3AT41"/>
<dbReference type="EMBL" id="MUJZ01060000">
    <property type="protein sequence ID" value="OTF71631.1"/>
    <property type="molecule type" value="Genomic_DNA"/>
</dbReference>
<dbReference type="PANTHER" id="PTHR48041">
    <property type="entry name" value="ABC TRANSPORTER G FAMILY MEMBER 28"/>
    <property type="match status" value="1"/>
</dbReference>
<dbReference type="Pfam" id="PF00005">
    <property type="entry name" value="ABC_tran"/>
    <property type="match status" value="1"/>
</dbReference>
<dbReference type="InterPro" id="IPR003439">
    <property type="entry name" value="ABC_transporter-like_ATP-bd"/>
</dbReference>
<organism evidence="8 9">
    <name type="scientific">Euroglyphus maynei</name>
    <name type="common">Mayne's house dust mite</name>
    <dbReference type="NCBI Taxonomy" id="6958"/>
    <lineage>
        <taxon>Eukaryota</taxon>
        <taxon>Metazoa</taxon>
        <taxon>Ecdysozoa</taxon>
        <taxon>Arthropoda</taxon>
        <taxon>Chelicerata</taxon>
        <taxon>Arachnida</taxon>
        <taxon>Acari</taxon>
        <taxon>Acariformes</taxon>
        <taxon>Sarcoptiformes</taxon>
        <taxon>Astigmata</taxon>
        <taxon>Psoroptidia</taxon>
        <taxon>Analgoidea</taxon>
        <taxon>Pyroglyphidae</taxon>
        <taxon>Pyroglyphinae</taxon>
        <taxon>Euroglyphus</taxon>
    </lineage>
</organism>
<evidence type="ECO:0000259" key="7">
    <source>
        <dbReference type="Pfam" id="PF00005"/>
    </source>
</evidence>
<feature type="non-terminal residue" evidence="8">
    <location>
        <position position="1"/>
    </location>
</feature>
<dbReference type="GO" id="GO:0042626">
    <property type="term" value="F:ATPase-coupled transmembrane transporter activity"/>
    <property type="evidence" value="ECO:0007669"/>
    <property type="project" value="TreeGrafter"/>
</dbReference>
<evidence type="ECO:0000313" key="9">
    <source>
        <dbReference type="Proteomes" id="UP000194236"/>
    </source>
</evidence>
<dbReference type="InterPro" id="IPR027417">
    <property type="entry name" value="P-loop_NTPase"/>
</dbReference>
<comment type="caution">
    <text evidence="8">The sequence shown here is derived from an EMBL/GenBank/DDBJ whole genome shotgun (WGS) entry which is preliminary data.</text>
</comment>
<protein>
    <recommendedName>
        <fullName evidence="7">ABC transporter domain-containing protein</fullName>
    </recommendedName>
</protein>
<comment type="subcellular location">
    <subcellularLocation>
        <location evidence="1">Membrane</location>
        <topology evidence="1">Multi-pass membrane protein</topology>
    </subcellularLocation>
</comment>
<keyword evidence="6" id="KW-0472">Membrane</keyword>
<dbReference type="Proteomes" id="UP000194236">
    <property type="component" value="Unassembled WGS sequence"/>
</dbReference>
<evidence type="ECO:0000313" key="8">
    <source>
        <dbReference type="EMBL" id="OTF71631.1"/>
    </source>
</evidence>
<sequence length="142" mass="16105">GSGKTTLLNTLTGRNLSHYNHEGVVLINRQRAQIDTIKSISGYVQQGDLFVPMLTVKEYLIFMSLVRMDRKKFTDHDRNRRIDEIITELELTNCSDSRIGNRYDDIIGTGISTGECRRLSFAAEIVINPLKIDAHQSIIVIL</sequence>
<evidence type="ECO:0000256" key="4">
    <source>
        <dbReference type="ARBA" id="ARBA00022692"/>
    </source>
</evidence>
<comment type="similarity">
    <text evidence="2">Belongs to the ABC transporter superfamily. ABCG family. Eye pigment precursor importer (TC 3.A.1.204) subfamily.</text>
</comment>
<keyword evidence="5" id="KW-1133">Transmembrane helix</keyword>
<keyword evidence="4" id="KW-0812">Transmembrane</keyword>
<reference evidence="8 9" key="1">
    <citation type="submission" date="2017-03" db="EMBL/GenBank/DDBJ databases">
        <title>Genome Survey of Euroglyphus maynei.</title>
        <authorList>
            <person name="Arlian L.G."/>
            <person name="Morgan M.S."/>
            <person name="Rider S.D."/>
        </authorList>
    </citation>
    <scope>NUCLEOTIDE SEQUENCE [LARGE SCALE GENOMIC DNA]</scope>
    <source>
        <strain evidence="8">Arlian Lab</strain>
        <tissue evidence="8">Whole body</tissue>
    </source>
</reference>